<evidence type="ECO:0000313" key="10">
    <source>
        <dbReference type="EMBL" id="KZS60399.1"/>
    </source>
</evidence>
<dbReference type="Proteomes" id="UP000077342">
    <property type="component" value="Unassembled WGS sequence"/>
</dbReference>
<evidence type="ECO:0000259" key="9">
    <source>
        <dbReference type="PROSITE" id="PS51669"/>
    </source>
</evidence>
<evidence type="ECO:0000256" key="8">
    <source>
        <dbReference type="ARBA" id="ARBA00023014"/>
    </source>
</evidence>
<evidence type="ECO:0000256" key="5">
    <source>
        <dbReference type="ARBA" id="ARBA00022723"/>
    </source>
</evidence>
<dbReference type="GO" id="GO:0051539">
    <property type="term" value="F:4 iron, 4 sulfur cluster binding"/>
    <property type="evidence" value="ECO:0007669"/>
    <property type="project" value="UniProtKB-KW"/>
</dbReference>
<evidence type="ECO:0000256" key="7">
    <source>
        <dbReference type="ARBA" id="ARBA00023004"/>
    </source>
</evidence>
<accession>A0A163YFS6</accession>
<dbReference type="SUPFAM" id="SSF53706">
    <property type="entry name" value="Formate dehydrogenase/DMSO reductase, domains 1-3"/>
    <property type="match status" value="1"/>
</dbReference>
<dbReference type="GO" id="GO:0030313">
    <property type="term" value="C:cell envelope"/>
    <property type="evidence" value="ECO:0007669"/>
    <property type="project" value="UniProtKB-SubCell"/>
</dbReference>
<gene>
    <name evidence="10" type="ORF">A4G28_12080</name>
</gene>
<sequence length="193" mass="21242">MHPESKLAKLIQSWPVYRQLTGSDPLGRGKAAQSARSATLTPRTADADHVAHSVCPFCAVGCAQQVYIKDEKVIAIEGDPDSPISRGRLCPKGSASTQLVTGPQRETVVRYRAPYATEWQELDLDTAMDMVADRVLDARRKGWQDFDADRNTLRRTMGIASLGGATLDNEENYLIKKLFTALGALQIENQARI</sequence>
<dbReference type="PANTHER" id="PTHR43598:SF1">
    <property type="entry name" value="FORMATE DEHYDROGENASE-O MAJOR SUBUNIT"/>
    <property type="match status" value="1"/>
</dbReference>
<comment type="similarity">
    <text evidence="3">Belongs to the prokaryotic molybdopterin-containing oxidoreductase family.</text>
</comment>
<dbReference type="SMART" id="SM00926">
    <property type="entry name" value="Molybdop_Fe4S4"/>
    <property type="match status" value="1"/>
</dbReference>
<name>A0A163YFS6_9MYCO</name>
<reference evidence="11" key="1">
    <citation type="submission" date="2016-04" db="EMBL/GenBank/DDBJ databases">
        <authorList>
            <person name="Strapagiel D."/>
            <person name="Borowka P."/>
            <person name="Marciniak B."/>
            <person name="Bakula Z."/>
            <person name="Van Ingen J."/>
            <person name="Safianowska A."/>
            <person name="Dziadek J."/>
            <person name="Jagielski T."/>
        </authorList>
    </citation>
    <scope>NUCLEOTIDE SEQUENCE [LARGE SCALE GENOMIC DNA]</scope>
    <source>
        <strain evidence="11">1010001458</strain>
    </source>
</reference>
<dbReference type="EMBL" id="LWCI01000127">
    <property type="protein sequence ID" value="KZS60399.1"/>
    <property type="molecule type" value="Genomic_DNA"/>
</dbReference>
<dbReference type="PROSITE" id="PS51669">
    <property type="entry name" value="4FE4S_MOW_BIS_MGD"/>
    <property type="match status" value="1"/>
</dbReference>
<evidence type="ECO:0000256" key="1">
    <source>
        <dbReference type="ARBA" id="ARBA00001966"/>
    </source>
</evidence>
<feature type="domain" description="4Fe-4S Mo/W bis-MGD-type" evidence="9">
    <location>
        <begin position="48"/>
        <end position="104"/>
    </location>
</feature>
<dbReference type="Pfam" id="PF04879">
    <property type="entry name" value="Molybdop_Fe4S4"/>
    <property type="match status" value="1"/>
</dbReference>
<evidence type="ECO:0000256" key="6">
    <source>
        <dbReference type="ARBA" id="ARBA00023002"/>
    </source>
</evidence>
<keyword evidence="4" id="KW-0004">4Fe-4S</keyword>
<organism evidence="10 11">
    <name type="scientific">Mycobacterium ostraviense</name>
    <dbReference type="NCBI Taxonomy" id="2738409"/>
    <lineage>
        <taxon>Bacteria</taxon>
        <taxon>Bacillati</taxon>
        <taxon>Actinomycetota</taxon>
        <taxon>Actinomycetes</taxon>
        <taxon>Mycobacteriales</taxon>
        <taxon>Mycobacteriaceae</taxon>
        <taxon>Mycobacterium</taxon>
    </lineage>
</organism>
<dbReference type="AlphaFoldDB" id="A0A163YFS6"/>
<comment type="caution">
    <text evidence="10">The sequence shown here is derived from an EMBL/GenBank/DDBJ whole genome shotgun (WGS) entry which is preliminary data.</text>
</comment>
<dbReference type="GO" id="GO:0030151">
    <property type="term" value="F:molybdenum ion binding"/>
    <property type="evidence" value="ECO:0007669"/>
    <property type="project" value="TreeGrafter"/>
</dbReference>
<evidence type="ECO:0000313" key="11">
    <source>
        <dbReference type="Proteomes" id="UP000077342"/>
    </source>
</evidence>
<keyword evidence="6" id="KW-0560">Oxidoreductase</keyword>
<dbReference type="Gene3D" id="2.20.25.90">
    <property type="entry name" value="ADC-like domains"/>
    <property type="match status" value="1"/>
</dbReference>
<comment type="cofactor">
    <cofactor evidence="1">
        <name>[4Fe-4S] cluster</name>
        <dbReference type="ChEBI" id="CHEBI:49883"/>
    </cofactor>
</comment>
<comment type="subcellular location">
    <subcellularLocation>
        <location evidence="2">Cell envelope</location>
    </subcellularLocation>
</comment>
<keyword evidence="7" id="KW-0408">Iron</keyword>
<dbReference type="Gene3D" id="3.40.50.740">
    <property type="match status" value="1"/>
</dbReference>
<dbReference type="GO" id="GO:0016491">
    <property type="term" value="F:oxidoreductase activity"/>
    <property type="evidence" value="ECO:0007669"/>
    <property type="project" value="UniProtKB-KW"/>
</dbReference>
<evidence type="ECO:0000256" key="3">
    <source>
        <dbReference type="ARBA" id="ARBA00010312"/>
    </source>
</evidence>
<keyword evidence="11" id="KW-1185">Reference proteome</keyword>
<dbReference type="PANTHER" id="PTHR43598">
    <property type="entry name" value="TUNGSTEN-CONTAINING FORMYLMETHANOFURAN DEHYDROGENASE 2 SUBUNIT B"/>
    <property type="match status" value="1"/>
</dbReference>
<keyword evidence="5" id="KW-0479">Metal-binding</keyword>
<evidence type="ECO:0000256" key="4">
    <source>
        <dbReference type="ARBA" id="ARBA00022485"/>
    </source>
</evidence>
<dbReference type="GO" id="GO:0009061">
    <property type="term" value="P:anaerobic respiration"/>
    <property type="evidence" value="ECO:0007669"/>
    <property type="project" value="TreeGrafter"/>
</dbReference>
<dbReference type="GO" id="GO:0009055">
    <property type="term" value="F:electron transfer activity"/>
    <property type="evidence" value="ECO:0007669"/>
    <property type="project" value="TreeGrafter"/>
</dbReference>
<proteinExistence type="inferred from homology"/>
<keyword evidence="8" id="KW-0411">Iron-sulfur</keyword>
<evidence type="ECO:0000256" key="2">
    <source>
        <dbReference type="ARBA" id="ARBA00004196"/>
    </source>
</evidence>
<dbReference type="InterPro" id="IPR006963">
    <property type="entry name" value="Mopterin_OxRdtase_4Fe-4S_dom"/>
</dbReference>
<protein>
    <submittedName>
        <fullName evidence="10">Dehydrogenase</fullName>
    </submittedName>
</protein>